<evidence type="ECO:0000313" key="4">
    <source>
        <dbReference type="Proteomes" id="UP000228626"/>
    </source>
</evidence>
<keyword evidence="2" id="KW-0472">Membrane</keyword>
<feature type="transmembrane region" description="Helical" evidence="2">
    <location>
        <begin position="6"/>
        <end position="25"/>
    </location>
</feature>
<dbReference type="AlphaFoldDB" id="A0A2H0V146"/>
<name>A0A2H0V146_9BACT</name>
<proteinExistence type="predicted"/>
<sequence length="204" mass="23391">MSKKQLIITAIIILALIGGGVVWYVKTQKQGPINPPVTENKNQTPESSETETNNQQSEIDTSGWQTYRNEEYGFEVKYPAHYIISSFGLENFNEDGANSFFKKFIVGFNANGGFADSIFIYNYNLKTLEDEILKQSLSNLEARNFNGYFQYYMFQDALSQTNIIIKDSNIDDLFVILTVRTTQTDKQKFYNNIIATFQFINAKN</sequence>
<protein>
    <recommendedName>
        <fullName evidence="5">PsbP C-terminal domain-containing protein</fullName>
    </recommendedName>
</protein>
<feature type="region of interest" description="Disordered" evidence="1">
    <location>
        <begin position="33"/>
        <end position="62"/>
    </location>
</feature>
<dbReference type="Proteomes" id="UP000228626">
    <property type="component" value="Unassembled WGS sequence"/>
</dbReference>
<accession>A0A2H0V146</accession>
<organism evidence="3 4">
    <name type="scientific">Candidatus Falkowbacteria bacterium CG10_big_fil_rev_8_21_14_0_10_43_10</name>
    <dbReference type="NCBI Taxonomy" id="1974567"/>
    <lineage>
        <taxon>Bacteria</taxon>
        <taxon>Candidatus Falkowiibacteriota</taxon>
    </lineage>
</organism>
<evidence type="ECO:0000313" key="3">
    <source>
        <dbReference type="EMBL" id="PIR92814.1"/>
    </source>
</evidence>
<evidence type="ECO:0000256" key="2">
    <source>
        <dbReference type="SAM" id="Phobius"/>
    </source>
</evidence>
<keyword evidence="2" id="KW-1133">Transmembrane helix</keyword>
<gene>
    <name evidence="3" type="ORF">COT99_04280</name>
</gene>
<keyword evidence="2" id="KW-0812">Transmembrane</keyword>
<evidence type="ECO:0000256" key="1">
    <source>
        <dbReference type="SAM" id="MobiDB-lite"/>
    </source>
</evidence>
<dbReference type="EMBL" id="PFAR01000050">
    <property type="protein sequence ID" value="PIR92814.1"/>
    <property type="molecule type" value="Genomic_DNA"/>
</dbReference>
<evidence type="ECO:0008006" key="5">
    <source>
        <dbReference type="Google" id="ProtNLM"/>
    </source>
</evidence>
<comment type="caution">
    <text evidence="3">The sequence shown here is derived from an EMBL/GenBank/DDBJ whole genome shotgun (WGS) entry which is preliminary data.</text>
</comment>
<reference evidence="4" key="1">
    <citation type="submission" date="2017-09" db="EMBL/GenBank/DDBJ databases">
        <title>Depth-based differentiation of microbial function through sediment-hosted aquifers and enrichment of novel symbionts in the deep terrestrial subsurface.</title>
        <authorList>
            <person name="Probst A.J."/>
            <person name="Ladd B."/>
            <person name="Jarett J.K."/>
            <person name="Geller-Mcgrath D.E."/>
            <person name="Sieber C.M.K."/>
            <person name="Emerson J.B."/>
            <person name="Anantharaman K."/>
            <person name="Thomas B.C."/>
            <person name="Malmstrom R."/>
            <person name="Stieglmeier M."/>
            <person name="Klingl A."/>
            <person name="Woyke T."/>
            <person name="Ryan C.M."/>
            <person name="Banfield J.F."/>
        </authorList>
    </citation>
    <scope>NUCLEOTIDE SEQUENCE [LARGE SCALE GENOMIC DNA]</scope>
</reference>